<dbReference type="Gene3D" id="2.60.40.10">
    <property type="entry name" value="Immunoglobulins"/>
    <property type="match status" value="2"/>
</dbReference>
<evidence type="ECO:0000256" key="8">
    <source>
        <dbReference type="ARBA" id="ARBA00023180"/>
    </source>
</evidence>
<keyword evidence="4" id="KW-0732">Signal</keyword>
<dbReference type="SUPFAM" id="SSF49785">
    <property type="entry name" value="Galactose-binding domain-like"/>
    <property type="match status" value="2"/>
</dbReference>
<evidence type="ECO:0000256" key="4">
    <source>
        <dbReference type="ARBA" id="ARBA00022729"/>
    </source>
</evidence>
<dbReference type="InterPro" id="IPR008979">
    <property type="entry name" value="Galactose-bd-like_sf"/>
</dbReference>
<name>A0A965ZMP7_9SPHI</name>
<gene>
    <name evidence="12" type="ORF">GSY63_23805</name>
</gene>
<comment type="similarity">
    <text evidence="2">Belongs to the malectin family.</text>
</comment>
<evidence type="ECO:0000256" key="1">
    <source>
        <dbReference type="ARBA" id="ARBA00004115"/>
    </source>
</evidence>
<accession>A0A965ZMP7</accession>
<dbReference type="GO" id="GO:0030246">
    <property type="term" value="F:carbohydrate binding"/>
    <property type="evidence" value="ECO:0007669"/>
    <property type="project" value="InterPro"/>
</dbReference>
<feature type="domain" description="Malectin" evidence="10">
    <location>
        <begin position="771"/>
        <end position="912"/>
    </location>
</feature>
<dbReference type="Proteomes" id="UP000638732">
    <property type="component" value="Unassembled WGS sequence"/>
</dbReference>
<evidence type="ECO:0000256" key="9">
    <source>
        <dbReference type="ARBA" id="ARBA00023277"/>
    </source>
</evidence>
<dbReference type="GO" id="GO:0016020">
    <property type="term" value="C:membrane"/>
    <property type="evidence" value="ECO:0007669"/>
    <property type="project" value="TreeGrafter"/>
</dbReference>
<dbReference type="PANTHER" id="PTHR13460:SF0">
    <property type="entry name" value="MALECTIN"/>
    <property type="match status" value="1"/>
</dbReference>
<keyword evidence="9" id="KW-0119">Carbohydrate metabolism</keyword>
<evidence type="ECO:0000313" key="13">
    <source>
        <dbReference type="Proteomes" id="UP000638732"/>
    </source>
</evidence>
<evidence type="ECO:0000256" key="6">
    <source>
        <dbReference type="ARBA" id="ARBA00022989"/>
    </source>
</evidence>
<evidence type="ECO:0000256" key="5">
    <source>
        <dbReference type="ARBA" id="ARBA00022824"/>
    </source>
</evidence>
<evidence type="ECO:0000256" key="2">
    <source>
        <dbReference type="ARBA" id="ARBA00009141"/>
    </source>
</evidence>
<keyword evidence="6" id="KW-1133">Transmembrane helix</keyword>
<feature type="domain" description="Secretion system C-terminal sorting" evidence="11">
    <location>
        <begin position="953"/>
        <end position="1033"/>
    </location>
</feature>
<dbReference type="InterPro" id="IPR026444">
    <property type="entry name" value="Secre_tail"/>
</dbReference>
<keyword evidence="5" id="KW-0256">Endoplasmic reticulum</keyword>
<dbReference type="InterPro" id="IPR039155">
    <property type="entry name" value="MLEC"/>
</dbReference>
<proteinExistence type="inferred from homology"/>
<evidence type="ECO:0000256" key="3">
    <source>
        <dbReference type="ARBA" id="ARBA00022692"/>
    </source>
</evidence>
<dbReference type="InterPro" id="IPR013783">
    <property type="entry name" value="Ig-like_fold"/>
</dbReference>
<sequence length="1034" mass="111140">MKSPFQRQAVTLFLKSSCLLVLILLALNFLMANNTFAKNKSFFERVDHKVHFAAAAFTGVSINFQTAAAPIPDGFIADVGLAFDATRGYGWINTKTKLPEDHTANMRFRQTTDDLKLRTLVQMQATTLGQTPGNWEYAIPNGKYLVTISAGDGTYDNDSQINAEGLPVITDFISTPSMKFTTGTVLVQVNDGRLTIDAKGGLNTRMNYIIIAPAPAKPVADAIKPTASLRVVGSLASPGVYKTTAKVYIKANDQGGSGLASFQYAMNGSAYKDYISPMTLTVGAAYAITVKVTDGNGNQTITGPYNFTISTTPAAGRLMTLKNLDNFPSNDRLVASRIQTPWRRTSPDTTPYNANHDKVKLRISNKGTGNLTIGRLKLSNPASWKIVSLATDTNLTLPLVMTPQTYADVTIQFIGNNVGTRVKMLYDTLTVVSDDSIAPVKKVNLTGIWQVAGESTNEPFAQQLMDAFGFKTVIGYGHDDGDINGTTRVPNSDEVTTNGYFLAADPSKPVTVLQVAAYHSCCNAVESFKYFYKGKTSTTSIITHNNLYGQSILPYKVGSTTSLAQATFTPAAGGTSFGFKVGSSSSDRTQNYNGLIGIRFYKAVDSDGKIIPNAYFMLCDYLNTPFTNYDYQDNVYYIDNITPESGSPHYSNLASTPSAVNFAPVLVGNAASVGITLNNTGKNYADSSTDPAIKITSAIIVGPNSAEFSVGTVKSSLNIQTGTPVNITFKPTSAGIKNAALMVNYSTAPPLRIPLYGIGNTSTTTVNIVKRIKSGSDVAMTVGGKTYEADKSYRSGSTKLDVQTVSTPISSTDDDQLYQSYLSSGVDLGTTNYEIPLANGNYMVRMHFAENYWTASASRIFNISMENIQVLGNFDIFGEVGYRSALVKDFSTTVSDGALSIKMVAAVNRNSLAAIEIFQVINTTTMAKVSLADKQFLTTDSAATISAIRSVTLYPNPNAGNIVYLKAANFAKQQAVTVNISNMLGTLIQTQVFITGDTGEAVVTIPITKKLEKGVYLVNTYSSTGVTYGKLLVK</sequence>
<dbReference type="InterPro" id="IPR021720">
    <property type="entry name" value="Malectin_dom"/>
</dbReference>
<dbReference type="PANTHER" id="PTHR13460">
    <property type="match status" value="1"/>
</dbReference>
<evidence type="ECO:0000256" key="7">
    <source>
        <dbReference type="ARBA" id="ARBA00023136"/>
    </source>
</evidence>
<dbReference type="NCBIfam" id="TIGR04183">
    <property type="entry name" value="Por_Secre_tail"/>
    <property type="match status" value="1"/>
</dbReference>
<comment type="caution">
    <text evidence="12">The sequence shown here is derived from an EMBL/GenBank/DDBJ whole genome shotgun (WGS) entry which is preliminary data.</text>
</comment>
<dbReference type="EMBL" id="WWEO01000045">
    <property type="protein sequence ID" value="NCD72411.1"/>
    <property type="molecule type" value="Genomic_DNA"/>
</dbReference>
<protein>
    <submittedName>
        <fullName evidence="12">T9SS type A sorting domain-containing protein</fullName>
    </submittedName>
</protein>
<dbReference type="RefSeq" id="WP_166588357.1">
    <property type="nucleotide sequence ID" value="NZ_WWEO01000045.1"/>
</dbReference>
<evidence type="ECO:0000259" key="10">
    <source>
        <dbReference type="Pfam" id="PF11721"/>
    </source>
</evidence>
<dbReference type="Pfam" id="PF11721">
    <property type="entry name" value="Malectin"/>
    <property type="match status" value="1"/>
</dbReference>
<keyword evidence="7" id="KW-0472">Membrane</keyword>
<dbReference type="AlphaFoldDB" id="A0A965ZMP7"/>
<reference evidence="12" key="1">
    <citation type="submission" date="2020-01" db="EMBL/GenBank/DDBJ databases">
        <authorList>
            <person name="Seo Y.L."/>
        </authorList>
    </citation>
    <scope>NUCLEOTIDE SEQUENCE</scope>
    <source>
        <strain evidence="12">R11</strain>
    </source>
</reference>
<comment type="subcellular location">
    <subcellularLocation>
        <location evidence="1">Endoplasmic reticulum membrane</location>
        <topology evidence="1">Single-pass type I membrane protein</topology>
    </subcellularLocation>
</comment>
<evidence type="ECO:0000313" key="12">
    <source>
        <dbReference type="EMBL" id="NCD72411.1"/>
    </source>
</evidence>
<dbReference type="Gene3D" id="2.60.120.430">
    <property type="entry name" value="Galactose-binding lectin"/>
    <property type="match status" value="2"/>
</dbReference>
<reference evidence="12" key="2">
    <citation type="submission" date="2020-10" db="EMBL/GenBank/DDBJ databases">
        <title>Mucilaginibacter sp. nov., isolated from soil.</title>
        <authorList>
            <person name="Jeon C.O."/>
        </authorList>
    </citation>
    <scope>NUCLEOTIDE SEQUENCE</scope>
    <source>
        <strain evidence="12">R11</strain>
    </source>
</reference>
<keyword evidence="8" id="KW-0325">Glycoprotein</keyword>
<organism evidence="12 13">
    <name type="scientific">Mucilaginibacter agri</name>
    <dbReference type="NCBI Taxonomy" id="2695265"/>
    <lineage>
        <taxon>Bacteria</taxon>
        <taxon>Pseudomonadati</taxon>
        <taxon>Bacteroidota</taxon>
        <taxon>Sphingobacteriia</taxon>
        <taxon>Sphingobacteriales</taxon>
        <taxon>Sphingobacteriaceae</taxon>
        <taxon>Mucilaginibacter</taxon>
    </lineage>
</organism>
<dbReference type="Pfam" id="PF18962">
    <property type="entry name" value="Por_Secre_tail"/>
    <property type="match status" value="1"/>
</dbReference>
<keyword evidence="13" id="KW-1185">Reference proteome</keyword>
<keyword evidence="3" id="KW-0812">Transmembrane</keyword>
<evidence type="ECO:0000259" key="11">
    <source>
        <dbReference type="Pfam" id="PF18962"/>
    </source>
</evidence>